<evidence type="ECO:0000256" key="2">
    <source>
        <dbReference type="SAM" id="Phobius"/>
    </source>
</evidence>
<evidence type="ECO:0000313" key="3">
    <source>
        <dbReference type="EMBL" id="PWN28089.1"/>
    </source>
</evidence>
<feature type="compositionally biased region" description="Pro residues" evidence="1">
    <location>
        <begin position="434"/>
        <end position="447"/>
    </location>
</feature>
<sequence>MSGCGEPYATATLYSTRTTVLPTVVVATVSPAATNDDGNSGGQILTTFTSSYTTTALLPTSTLYATPTCASTTASASATGGGAGSRSTSAVVPTGMTSSTKTQTLTSALATVSDAGGRQSVVYVTYTQTLASPQPVYVTTVIPAAAETSAAGSSSSASNKSTHKGAVIGGVVGGVIALAALFLLVLFCLRKRRHQRGQVSLDELFRRSAGGMRGDRGDDDEEDGRTIAGVSRNNSGASTKAAMAGMEGAGPGVVNIEDEMVEGQIGNGIVPTLGRSASKGATLSPTFPLSISTTAANGSAATGLLARSGSESSKAPTPYNVTPPSGGNSDPSTPYEDPQSPPLADASIMAFVGGRPASYAGHFGSPPSSPKAATPGGTTVALPPAVWSGSSSHQQPQHYPTLSRPRSVGNMDLHFIPSSRPTSPTYYANGPQQPRSPPLCPTSPPFVAPGGQHRPNLGGPQRSTSPPPNGAMWRSPPLKASSPPSTANGNPHRTPSGGFARGPDGSARLGKGNRTLSWGSGSMAQLQALTSSTPSSNQQQPQQQQQQQEPSFGVQPRGPRHSTQYQPRRQQTASPPPPGTHSADWPPSRYGHLDVAFGAARPAGGSSNGSSAASTPPATSPNPASTPTESATGLTGSETVRSVDSSKYWKSPIDSTSPPLSQQQQQQPALAQPVAKHGSATPVEDDEDTSAALAAEKALWGRKLFVTNAEDES</sequence>
<feature type="compositionally biased region" description="Polar residues" evidence="1">
    <location>
        <begin position="388"/>
        <end position="400"/>
    </location>
</feature>
<keyword evidence="2" id="KW-0472">Membrane</keyword>
<feature type="compositionally biased region" description="Polar residues" evidence="1">
    <location>
        <begin position="419"/>
        <end position="433"/>
    </location>
</feature>
<reference evidence="3 4" key="1">
    <citation type="journal article" date="2018" name="Mol. Biol. Evol.">
        <title>Broad Genomic Sampling Reveals a Smut Pathogenic Ancestry of the Fungal Clade Ustilaginomycotina.</title>
        <authorList>
            <person name="Kijpornyongpan T."/>
            <person name="Mondo S.J."/>
            <person name="Barry K."/>
            <person name="Sandor L."/>
            <person name="Lee J."/>
            <person name="Lipzen A."/>
            <person name="Pangilinan J."/>
            <person name="LaButti K."/>
            <person name="Hainaut M."/>
            <person name="Henrissat B."/>
            <person name="Grigoriev I.V."/>
            <person name="Spatafora J.W."/>
            <person name="Aime M.C."/>
        </authorList>
    </citation>
    <scope>NUCLEOTIDE SEQUENCE [LARGE SCALE GENOMIC DNA]</scope>
    <source>
        <strain evidence="3 4">MCA 5214</strain>
    </source>
</reference>
<feature type="transmembrane region" description="Helical" evidence="2">
    <location>
        <begin position="166"/>
        <end position="189"/>
    </location>
</feature>
<feature type="compositionally biased region" description="Low complexity" evidence="1">
    <location>
        <begin position="538"/>
        <end position="548"/>
    </location>
</feature>
<dbReference type="RefSeq" id="XP_025362701.1">
    <property type="nucleotide sequence ID" value="XM_025506028.1"/>
</dbReference>
<organism evidence="3 4">
    <name type="scientific">Jaminaea rosea</name>
    <dbReference type="NCBI Taxonomy" id="1569628"/>
    <lineage>
        <taxon>Eukaryota</taxon>
        <taxon>Fungi</taxon>
        <taxon>Dikarya</taxon>
        <taxon>Basidiomycota</taxon>
        <taxon>Ustilaginomycotina</taxon>
        <taxon>Exobasidiomycetes</taxon>
        <taxon>Microstromatales</taxon>
        <taxon>Microstromatales incertae sedis</taxon>
        <taxon>Jaminaea</taxon>
    </lineage>
</organism>
<feature type="region of interest" description="Disordered" evidence="1">
    <location>
        <begin position="209"/>
        <end position="239"/>
    </location>
</feature>
<keyword evidence="2" id="KW-0812">Transmembrane</keyword>
<dbReference type="AlphaFoldDB" id="A0A316US03"/>
<name>A0A316US03_9BASI</name>
<evidence type="ECO:0000256" key="1">
    <source>
        <dbReference type="SAM" id="MobiDB-lite"/>
    </source>
</evidence>
<evidence type="ECO:0000313" key="4">
    <source>
        <dbReference type="Proteomes" id="UP000245884"/>
    </source>
</evidence>
<protein>
    <recommendedName>
        <fullName evidence="5">Mid2 domain-containing protein</fullName>
    </recommendedName>
</protein>
<dbReference type="GeneID" id="37027851"/>
<gene>
    <name evidence="3" type="ORF">BDZ90DRAFT_231850</name>
</gene>
<dbReference type="STRING" id="1569628.A0A316US03"/>
<dbReference type="EMBL" id="KZ819666">
    <property type="protein sequence ID" value="PWN28089.1"/>
    <property type="molecule type" value="Genomic_DNA"/>
</dbReference>
<feature type="compositionally biased region" description="Low complexity" evidence="1">
    <location>
        <begin position="657"/>
        <end position="673"/>
    </location>
</feature>
<evidence type="ECO:0008006" key="5">
    <source>
        <dbReference type="Google" id="ProtNLM"/>
    </source>
</evidence>
<feature type="compositionally biased region" description="Polar residues" evidence="1">
    <location>
        <begin position="561"/>
        <end position="573"/>
    </location>
</feature>
<feature type="compositionally biased region" description="Low complexity" evidence="1">
    <location>
        <begin position="598"/>
        <end position="632"/>
    </location>
</feature>
<proteinExistence type="predicted"/>
<feature type="region of interest" description="Disordered" evidence="1">
    <location>
        <begin position="303"/>
        <end position="344"/>
    </location>
</feature>
<feature type="compositionally biased region" description="Polar residues" evidence="1">
    <location>
        <begin position="482"/>
        <end position="493"/>
    </location>
</feature>
<dbReference type="Proteomes" id="UP000245884">
    <property type="component" value="Unassembled WGS sequence"/>
</dbReference>
<feature type="region of interest" description="Disordered" evidence="1">
    <location>
        <begin position="361"/>
        <end position="690"/>
    </location>
</feature>
<feature type="region of interest" description="Disordered" evidence="1">
    <location>
        <begin position="74"/>
        <end position="98"/>
    </location>
</feature>
<feature type="compositionally biased region" description="Polar residues" evidence="1">
    <location>
        <begin position="514"/>
        <end position="537"/>
    </location>
</feature>
<feature type="compositionally biased region" description="Polar residues" evidence="1">
    <location>
        <begin position="309"/>
        <end position="332"/>
    </location>
</feature>
<keyword evidence="2" id="KW-1133">Transmembrane helix</keyword>
<feature type="compositionally biased region" description="Polar residues" evidence="1">
    <location>
        <begin position="633"/>
        <end position="645"/>
    </location>
</feature>
<accession>A0A316US03</accession>
<keyword evidence="4" id="KW-1185">Reference proteome</keyword>